<evidence type="ECO:0000313" key="3">
    <source>
        <dbReference type="EMBL" id="KAJ8765790.1"/>
    </source>
</evidence>
<feature type="transmembrane region" description="Helical" evidence="2">
    <location>
        <begin position="165"/>
        <end position="187"/>
    </location>
</feature>
<dbReference type="AlphaFoldDB" id="A0AAV8TG33"/>
<comment type="caution">
    <text evidence="3">The sequence shown here is derived from an EMBL/GenBank/DDBJ whole genome shotgun (WGS) entry which is preliminary data.</text>
</comment>
<proteinExistence type="predicted"/>
<accession>A0AAV8TG33</accession>
<dbReference type="PANTHER" id="PTHR33868">
    <property type="entry name" value="EXPRESSED PROTEIN"/>
    <property type="match status" value="1"/>
</dbReference>
<keyword evidence="2" id="KW-0812">Transmembrane</keyword>
<dbReference type="PANTHER" id="PTHR33868:SF10">
    <property type="entry name" value="OS08G0483100 PROTEIN"/>
    <property type="match status" value="1"/>
</dbReference>
<reference evidence="3 4" key="1">
    <citation type="submission" date="2021-09" db="EMBL/GenBank/DDBJ databases">
        <title>Genomic insights and catalytic innovation underlie evolution of tropane alkaloids biosynthesis.</title>
        <authorList>
            <person name="Wang Y.-J."/>
            <person name="Tian T."/>
            <person name="Huang J.-P."/>
            <person name="Huang S.-X."/>
        </authorList>
    </citation>
    <scope>NUCLEOTIDE SEQUENCE [LARGE SCALE GENOMIC DNA]</scope>
    <source>
        <strain evidence="3">KIB-2018</strain>
        <tissue evidence="3">Leaf</tissue>
    </source>
</reference>
<organism evidence="3 4">
    <name type="scientific">Erythroxylum novogranatense</name>
    <dbReference type="NCBI Taxonomy" id="1862640"/>
    <lineage>
        <taxon>Eukaryota</taxon>
        <taxon>Viridiplantae</taxon>
        <taxon>Streptophyta</taxon>
        <taxon>Embryophyta</taxon>
        <taxon>Tracheophyta</taxon>
        <taxon>Spermatophyta</taxon>
        <taxon>Magnoliopsida</taxon>
        <taxon>eudicotyledons</taxon>
        <taxon>Gunneridae</taxon>
        <taxon>Pentapetalae</taxon>
        <taxon>rosids</taxon>
        <taxon>fabids</taxon>
        <taxon>Malpighiales</taxon>
        <taxon>Erythroxylaceae</taxon>
        <taxon>Erythroxylum</taxon>
    </lineage>
</organism>
<evidence type="ECO:0000256" key="1">
    <source>
        <dbReference type="SAM" id="Coils"/>
    </source>
</evidence>
<keyword evidence="1" id="KW-0175">Coiled coil</keyword>
<evidence type="ECO:0000313" key="4">
    <source>
        <dbReference type="Proteomes" id="UP001159364"/>
    </source>
</evidence>
<keyword evidence="2" id="KW-1133">Transmembrane helix</keyword>
<name>A0AAV8TG33_9ROSI</name>
<protein>
    <submittedName>
        <fullName evidence="3">Uncharacterized protein</fullName>
    </submittedName>
</protein>
<gene>
    <name evidence="3" type="ORF">K2173_014912</name>
</gene>
<evidence type="ECO:0000256" key="2">
    <source>
        <dbReference type="SAM" id="Phobius"/>
    </source>
</evidence>
<feature type="coiled-coil region" evidence="1">
    <location>
        <begin position="74"/>
        <end position="136"/>
    </location>
</feature>
<dbReference type="EMBL" id="JAIWQS010000005">
    <property type="protein sequence ID" value="KAJ8765790.1"/>
    <property type="molecule type" value="Genomic_DNA"/>
</dbReference>
<sequence length="188" mass="21063">MASNIHKTSSGALNQNDALMGAFLMQNCDLPPPAKVFSGSDKVVVSSMNRVFGMTARDGSNDDENEKLELLKALRLSQTRAREAERQAEELAVEKDYVSNALLKESLQLLVYRQWVRVLEFQVLKLQSQKERQEKEFCFGCGRPKAVEEMLKEGKDSEDGGWTPWFGTLAFCFGILGVGLALGCRYLF</sequence>
<keyword evidence="2" id="KW-0472">Membrane</keyword>
<dbReference type="Proteomes" id="UP001159364">
    <property type="component" value="Linkage Group LG05"/>
</dbReference>
<keyword evidence="4" id="KW-1185">Reference proteome</keyword>